<dbReference type="AlphaFoldDB" id="A0A804KCX6"/>
<evidence type="ECO:0000313" key="2">
    <source>
        <dbReference type="EMBL" id="CAG1833304.1"/>
    </source>
</evidence>
<proteinExistence type="predicted"/>
<keyword evidence="4" id="KW-1185">Reference proteome</keyword>
<evidence type="ECO:0000313" key="3">
    <source>
        <dbReference type="EnsemblPlants" id="Ma08_p31440.1"/>
    </source>
</evidence>
<dbReference type="EMBL" id="HG996472">
    <property type="protein sequence ID" value="CAG1833304.1"/>
    <property type="molecule type" value="Genomic_DNA"/>
</dbReference>
<name>A0A804KCX6_MUSAM</name>
<protein>
    <submittedName>
        <fullName evidence="2">(wild Malaysian banana) hypothetical protein</fullName>
    </submittedName>
</protein>
<reference evidence="2" key="1">
    <citation type="submission" date="2021-03" db="EMBL/GenBank/DDBJ databases">
        <authorList>
            <consortium name="Genoscope - CEA"/>
            <person name="William W."/>
        </authorList>
    </citation>
    <scope>NUCLEOTIDE SEQUENCE</scope>
    <source>
        <strain evidence="2">Doubled-haploid Pahang</strain>
    </source>
</reference>
<dbReference type="Proteomes" id="UP000012960">
    <property type="component" value="Unplaced"/>
</dbReference>
<keyword evidence="1" id="KW-0732">Signal</keyword>
<reference evidence="3" key="2">
    <citation type="submission" date="2021-05" db="UniProtKB">
        <authorList>
            <consortium name="EnsemblPlants"/>
        </authorList>
    </citation>
    <scope>IDENTIFICATION</scope>
    <source>
        <strain evidence="3">subsp. malaccensis</strain>
    </source>
</reference>
<gene>
    <name evidence="2" type="ORF">GSMUA_92240.1</name>
</gene>
<evidence type="ECO:0000313" key="4">
    <source>
        <dbReference type="Proteomes" id="UP000012960"/>
    </source>
</evidence>
<dbReference type="InParanoid" id="A0A804KCX6"/>
<dbReference type="Gramene" id="Ma08_t31440.1">
    <property type="protein sequence ID" value="Ma08_p31440.1"/>
    <property type="gene ID" value="Ma08_g31440"/>
</dbReference>
<evidence type="ECO:0000256" key="1">
    <source>
        <dbReference type="SAM" id="SignalP"/>
    </source>
</evidence>
<organism evidence="3 4">
    <name type="scientific">Musa acuminata subsp. malaccensis</name>
    <name type="common">Wild banana</name>
    <name type="synonym">Musa malaccensis</name>
    <dbReference type="NCBI Taxonomy" id="214687"/>
    <lineage>
        <taxon>Eukaryota</taxon>
        <taxon>Viridiplantae</taxon>
        <taxon>Streptophyta</taxon>
        <taxon>Embryophyta</taxon>
        <taxon>Tracheophyta</taxon>
        <taxon>Spermatophyta</taxon>
        <taxon>Magnoliopsida</taxon>
        <taxon>Liliopsida</taxon>
        <taxon>Zingiberales</taxon>
        <taxon>Musaceae</taxon>
        <taxon>Musa</taxon>
    </lineage>
</organism>
<dbReference type="EnsemblPlants" id="Ma08_t31440.1">
    <property type="protein sequence ID" value="Ma08_p31440.1"/>
    <property type="gene ID" value="Ma08_g31440"/>
</dbReference>
<sequence length="51" mass="5869">MYQLYLDFLLRTVHALILLVFLHQIASEGLKHRGCARKDCAYQLLGHGLND</sequence>
<feature type="signal peptide" evidence="1">
    <location>
        <begin position="1"/>
        <end position="15"/>
    </location>
</feature>
<feature type="chain" id="PRO_5036407886" evidence="1">
    <location>
        <begin position="16"/>
        <end position="51"/>
    </location>
</feature>
<accession>A0A804KCX6</accession>